<evidence type="ECO:0000313" key="3">
    <source>
        <dbReference type="Proteomes" id="UP000298568"/>
    </source>
</evidence>
<dbReference type="PANTHER" id="PTHR41534">
    <property type="entry name" value="BLR3401 PROTEIN"/>
    <property type="match status" value="1"/>
</dbReference>
<keyword evidence="1" id="KW-0560">Oxidoreductase</keyword>
<dbReference type="InterPro" id="IPR032710">
    <property type="entry name" value="NTF2-like_dom_sf"/>
</dbReference>
<evidence type="ECO:0000256" key="1">
    <source>
        <dbReference type="ARBA" id="ARBA00023002"/>
    </source>
</evidence>
<evidence type="ECO:0000313" key="2">
    <source>
        <dbReference type="EMBL" id="QCO29108.1"/>
    </source>
</evidence>
<dbReference type="Proteomes" id="UP000298568">
    <property type="component" value="Chromosome"/>
</dbReference>
<gene>
    <name evidence="2" type="ORF">DFR88_00270</name>
</gene>
<reference evidence="2 3" key="1">
    <citation type="submission" date="2018-07" db="EMBL/GenBank/DDBJ databases">
        <title>Complete Genome Sequences of Extremely Thermoacidophilic, Metal-Mobilizing Type-Strain Members of the Archaeal Family Sulfolobaceae: Acidianus brierleyi DSM-1651T, Acidianus sulfidivorans DSM-18786T, Metallosphaera hakonensis DSM-7519T, and Metallosphaera prunae DSM-10039T.</title>
        <authorList>
            <person name="Counts J.A."/>
            <person name="Kelly R.M."/>
        </authorList>
    </citation>
    <scope>NUCLEOTIDE SEQUENCE [LARGE SCALE GENOMIC DNA]</scope>
    <source>
        <strain evidence="2 3">Ron 12/II</strain>
    </source>
</reference>
<dbReference type="GeneID" id="59455279"/>
<accession>A0A4D8SB75</accession>
<dbReference type="GO" id="GO:0051213">
    <property type="term" value="F:dioxygenase activity"/>
    <property type="evidence" value="ECO:0007669"/>
    <property type="project" value="UniProtKB-KW"/>
</dbReference>
<name>A0A4D8SB75_METPR</name>
<dbReference type="GO" id="GO:0019380">
    <property type="term" value="P:3-phenylpropionate catabolic process"/>
    <property type="evidence" value="ECO:0007669"/>
    <property type="project" value="TreeGrafter"/>
</dbReference>
<dbReference type="Pfam" id="PF00866">
    <property type="entry name" value="Ring_hydroxyl_B"/>
    <property type="match status" value="1"/>
</dbReference>
<dbReference type="AlphaFoldDB" id="A0A4D8SB75"/>
<proteinExistence type="predicted"/>
<sequence>MSLGVVTGNVEEEVKREVVDFLIAEAELLSSHKYAEWLDILTDDIDYQMPVRITREKEKDQLSVELSKKFHHFYDDKKSLEMKAKRLLNEYAWSENPPSRLVYLITNVRIEKGERSDEVNVKSDVLFIRSRRDEWEYEFLPYQRRDVLRKVDGKWKLRKRFIIPLPSVIPLRNLDNLL</sequence>
<keyword evidence="3" id="KW-1185">Reference proteome</keyword>
<dbReference type="NCBIfam" id="NF007479">
    <property type="entry name" value="PRK10069.1"/>
    <property type="match status" value="1"/>
</dbReference>
<dbReference type="Gene3D" id="3.10.450.50">
    <property type="match status" value="1"/>
</dbReference>
<dbReference type="PANTHER" id="PTHR41534:SF2">
    <property type="entry name" value="3-PHENYLPROPIONATE_CINNAMIC ACID DIOXYGENASE SUBUNIT BETA"/>
    <property type="match status" value="1"/>
</dbReference>
<organism evidence="2 3">
    <name type="scientific">Metallosphaera prunae</name>
    <dbReference type="NCBI Taxonomy" id="47304"/>
    <lineage>
        <taxon>Archaea</taxon>
        <taxon>Thermoproteota</taxon>
        <taxon>Thermoprotei</taxon>
        <taxon>Sulfolobales</taxon>
        <taxon>Sulfolobaceae</taxon>
        <taxon>Metallosphaera</taxon>
    </lineage>
</organism>
<keyword evidence="2" id="KW-0223">Dioxygenase</keyword>
<dbReference type="CDD" id="cd00667">
    <property type="entry name" value="ring_hydroxylating_dioxygenases_beta"/>
    <property type="match status" value="1"/>
</dbReference>
<dbReference type="EMBL" id="CP031156">
    <property type="protein sequence ID" value="QCO29108.1"/>
    <property type="molecule type" value="Genomic_DNA"/>
</dbReference>
<dbReference type="RefSeq" id="WP_193453318.1">
    <property type="nucleotide sequence ID" value="NZ_CP031156.1"/>
</dbReference>
<dbReference type="InterPro" id="IPR000391">
    <property type="entry name" value="Rng_hydr_dOase-bsu"/>
</dbReference>
<dbReference type="SUPFAM" id="SSF54427">
    <property type="entry name" value="NTF2-like"/>
    <property type="match status" value="1"/>
</dbReference>
<protein>
    <submittedName>
        <fullName evidence="2">Aromatic-ring-hydroxylating dioxygenase subunit beta</fullName>
    </submittedName>
</protein>
<dbReference type="KEGG" id="mpru:DFR88_00270"/>